<accession>A0A382NQ79</accession>
<reference evidence="1" key="1">
    <citation type="submission" date="2018-05" db="EMBL/GenBank/DDBJ databases">
        <authorList>
            <person name="Lanie J.A."/>
            <person name="Ng W.-L."/>
            <person name="Kazmierczak K.M."/>
            <person name="Andrzejewski T.M."/>
            <person name="Davidsen T.M."/>
            <person name="Wayne K.J."/>
            <person name="Tettelin H."/>
            <person name="Glass J.I."/>
            <person name="Rusch D."/>
            <person name="Podicherti R."/>
            <person name="Tsui H.-C.T."/>
            <person name="Winkler M.E."/>
        </authorList>
    </citation>
    <scope>NUCLEOTIDE SEQUENCE</scope>
</reference>
<protein>
    <submittedName>
        <fullName evidence="1">Uncharacterized protein</fullName>
    </submittedName>
</protein>
<organism evidence="1">
    <name type="scientific">marine metagenome</name>
    <dbReference type="NCBI Taxonomy" id="408172"/>
    <lineage>
        <taxon>unclassified sequences</taxon>
        <taxon>metagenomes</taxon>
        <taxon>ecological metagenomes</taxon>
    </lineage>
</organism>
<dbReference type="AlphaFoldDB" id="A0A382NQ79"/>
<gene>
    <name evidence="1" type="ORF">METZ01_LOCUS316188</name>
</gene>
<name>A0A382NQ79_9ZZZZ</name>
<proteinExistence type="predicted"/>
<dbReference type="EMBL" id="UINC01102031">
    <property type="protein sequence ID" value="SVC63334.1"/>
    <property type="molecule type" value="Genomic_DNA"/>
</dbReference>
<evidence type="ECO:0000313" key="1">
    <source>
        <dbReference type="EMBL" id="SVC63334.1"/>
    </source>
</evidence>
<sequence>KENVTCIYNKNLILLPPKTFILRKRH</sequence>
<feature type="non-terminal residue" evidence="1">
    <location>
        <position position="1"/>
    </location>
</feature>